<dbReference type="Gene3D" id="1.10.150.240">
    <property type="entry name" value="Putative phosphatase, domain 2"/>
    <property type="match status" value="1"/>
</dbReference>
<dbReference type="Gene3D" id="3.40.50.1000">
    <property type="entry name" value="HAD superfamily/HAD-like"/>
    <property type="match status" value="1"/>
</dbReference>
<protein>
    <submittedName>
        <fullName evidence="1">Phosphatase</fullName>
    </submittedName>
</protein>
<reference evidence="1" key="1">
    <citation type="submission" date="2021-01" db="EMBL/GenBank/DDBJ databases">
        <title>Whole genome shotgun sequence of Rhizocola hellebori NBRC 109834.</title>
        <authorList>
            <person name="Komaki H."/>
            <person name="Tamura T."/>
        </authorList>
    </citation>
    <scope>NUCLEOTIDE SEQUENCE</scope>
    <source>
        <strain evidence="1">NBRC 109834</strain>
    </source>
</reference>
<dbReference type="InterPro" id="IPR023214">
    <property type="entry name" value="HAD_sf"/>
</dbReference>
<dbReference type="RefSeq" id="WP_203912464.1">
    <property type="nucleotide sequence ID" value="NZ_BONY01000054.1"/>
</dbReference>
<proteinExistence type="predicted"/>
<dbReference type="InterPro" id="IPR023198">
    <property type="entry name" value="PGP-like_dom2"/>
</dbReference>
<dbReference type="AlphaFoldDB" id="A0A8J3QDF4"/>
<sequence>MHLVWDWNGTLLNDIEIVVASTNAAFLKAGGQAITTDDHRRRFRRPIIEFYSESIGRELLETEFLELDEIFHRSYLDALPTVTLTPDATKAMGAWMGTQSLLSMWFHHELVPTVNRFGLDFLRVDGLRDPLNGTYKADHLRTHLGELGLAGGDVVLIGDSVDDADAALAVGARCVLYSGGFTHEENLLACGVPVARTLVEAVALAA</sequence>
<dbReference type="Pfam" id="PF13242">
    <property type="entry name" value="Hydrolase_like"/>
    <property type="match status" value="1"/>
</dbReference>
<comment type="caution">
    <text evidence="1">The sequence shown here is derived from an EMBL/GenBank/DDBJ whole genome shotgun (WGS) entry which is preliminary data.</text>
</comment>
<keyword evidence="2" id="KW-1185">Reference proteome</keyword>
<gene>
    <name evidence="1" type="ORF">Rhe02_67810</name>
</gene>
<dbReference type="EMBL" id="BONY01000054">
    <property type="protein sequence ID" value="GIH08714.1"/>
    <property type="molecule type" value="Genomic_DNA"/>
</dbReference>
<evidence type="ECO:0000313" key="2">
    <source>
        <dbReference type="Proteomes" id="UP000612899"/>
    </source>
</evidence>
<accession>A0A8J3QDF4</accession>
<evidence type="ECO:0000313" key="1">
    <source>
        <dbReference type="EMBL" id="GIH08714.1"/>
    </source>
</evidence>
<dbReference type="Proteomes" id="UP000612899">
    <property type="component" value="Unassembled WGS sequence"/>
</dbReference>
<name>A0A8J3QDF4_9ACTN</name>
<dbReference type="InterPro" id="IPR036412">
    <property type="entry name" value="HAD-like_sf"/>
</dbReference>
<dbReference type="SUPFAM" id="SSF56784">
    <property type="entry name" value="HAD-like"/>
    <property type="match status" value="1"/>
</dbReference>
<organism evidence="1 2">
    <name type="scientific">Rhizocola hellebori</name>
    <dbReference type="NCBI Taxonomy" id="1392758"/>
    <lineage>
        <taxon>Bacteria</taxon>
        <taxon>Bacillati</taxon>
        <taxon>Actinomycetota</taxon>
        <taxon>Actinomycetes</taxon>
        <taxon>Micromonosporales</taxon>
        <taxon>Micromonosporaceae</taxon>
        <taxon>Rhizocola</taxon>
    </lineage>
</organism>